<protein>
    <submittedName>
        <fullName evidence="9">ABC-type sugar transport system, permease component</fullName>
    </submittedName>
</protein>
<dbReference type="PROSITE" id="PS50928">
    <property type="entry name" value="ABC_TM1"/>
    <property type="match status" value="1"/>
</dbReference>
<keyword evidence="10" id="KW-1185">Reference proteome</keyword>
<dbReference type="CDD" id="cd06261">
    <property type="entry name" value="TM_PBP2"/>
    <property type="match status" value="1"/>
</dbReference>
<dbReference type="Gene3D" id="1.10.3720.10">
    <property type="entry name" value="MetI-like"/>
    <property type="match status" value="1"/>
</dbReference>
<dbReference type="STRING" id="1195236.CTER_2072"/>
<evidence type="ECO:0000256" key="4">
    <source>
        <dbReference type="ARBA" id="ARBA00022692"/>
    </source>
</evidence>
<dbReference type="GO" id="GO:0005886">
    <property type="term" value="C:plasma membrane"/>
    <property type="evidence" value="ECO:0007669"/>
    <property type="project" value="UniProtKB-SubCell"/>
</dbReference>
<dbReference type="Proteomes" id="UP000014155">
    <property type="component" value="Unassembled WGS sequence"/>
</dbReference>
<gene>
    <name evidence="9" type="ORF">CTER_2072</name>
</gene>
<feature type="transmembrane region" description="Helical" evidence="7">
    <location>
        <begin position="77"/>
        <end position="103"/>
    </location>
</feature>
<dbReference type="PANTHER" id="PTHR43744:SF12">
    <property type="entry name" value="ABC TRANSPORTER PERMEASE PROTEIN MG189-RELATED"/>
    <property type="match status" value="1"/>
</dbReference>
<feature type="transmembrane region" description="Helical" evidence="7">
    <location>
        <begin position="146"/>
        <end position="169"/>
    </location>
</feature>
<comment type="caution">
    <text evidence="9">The sequence shown here is derived from an EMBL/GenBank/DDBJ whole genome shotgun (WGS) entry which is preliminary data.</text>
</comment>
<organism evidence="9 10">
    <name type="scientific">Ruminiclostridium cellobioparum subsp. termitidis CT1112</name>
    <dbReference type="NCBI Taxonomy" id="1195236"/>
    <lineage>
        <taxon>Bacteria</taxon>
        <taxon>Bacillati</taxon>
        <taxon>Bacillota</taxon>
        <taxon>Clostridia</taxon>
        <taxon>Eubacteriales</taxon>
        <taxon>Oscillospiraceae</taxon>
        <taxon>Ruminiclostridium</taxon>
    </lineage>
</organism>
<dbReference type="Pfam" id="PF00528">
    <property type="entry name" value="BPD_transp_1"/>
    <property type="match status" value="1"/>
</dbReference>
<comment type="similarity">
    <text evidence="7">Belongs to the binding-protein-dependent transport system permease family.</text>
</comment>
<keyword evidence="6 7" id="KW-0472">Membrane</keyword>
<dbReference type="PANTHER" id="PTHR43744">
    <property type="entry name" value="ABC TRANSPORTER PERMEASE PROTEIN MG189-RELATED-RELATED"/>
    <property type="match status" value="1"/>
</dbReference>
<keyword evidence="9" id="KW-0762">Sugar transport</keyword>
<evidence type="ECO:0000256" key="5">
    <source>
        <dbReference type="ARBA" id="ARBA00022989"/>
    </source>
</evidence>
<evidence type="ECO:0000256" key="1">
    <source>
        <dbReference type="ARBA" id="ARBA00004651"/>
    </source>
</evidence>
<dbReference type="GO" id="GO:0055085">
    <property type="term" value="P:transmembrane transport"/>
    <property type="evidence" value="ECO:0007669"/>
    <property type="project" value="InterPro"/>
</dbReference>
<keyword evidence="2 7" id="KW-0813">Transport</keyword>
<feature type="domain" description="ABC transmembrane type-1" evidence="8">
    <location>
        <begin position="78"/>
        <end position="269"/>
    </location>
</feature>
<reference evidence="9 10" key="1">
    <citation type="journal article" date="2013" name="Genome Announc.">
        <title>Draft Genome Sequence of the Cellulolytic, Mesophilic, Anaerobic Bacterium Clostridium termitidis Strain CT1112 (DSM 5398).</title>
        <authorList>
            <person name="Lal S."/>
            <person name="Ramachandran U."/>
            <person name="Zhang X."/>
            <person name="Munir R."/>
            <person name="Sparling R."/>
            <person name="Levin D.B."/>
        </authorList>
    </citation>
    <scope>NUCLEOTIDE SEQUENCE [LARGE SCALE GENOMIC DNA]</scope>
    <source>
        <strain evidence="9 10">CT1112</strain>
    </source>
</reference>
<dbReference type="EMBL" id="AORV01000031">
    <property type="protein sequence ID" value="EMS72005.1"/>
    <property type="molecule type" value="Genomic_DNA"/>
</dbReference>
<proteinExistence type="inferred from homology"/>
<keyword evidence="4 7" id="KW-0812">Transmembrane</keyword>
<dbReference type="InterPro" id="IPR000515">
    <property type="entry name" value="MetI-like"/>
</dbReference>
<evidence type="ECO:0000259" key="8">
    <source>
        <dbReference type="PROSITE" id="PS50928"/>
    </source>
</evidence>
<sequence>MSRHTTVSSSKRSISSILMYAALIVVAFIQLFPLYWMFTFSLKDNSEIFGGNPLGIPTKWLWSNYSNALLGGNVGHYFINSVIVTAATILFTVIFSVMASYALTRMVFKIRKQMNSFFILGLTVPLHSALLPIFVMLRNLKMVNSYWALIIPYSAFAIPMAILIFSGFMTSLPRELEEAACIDGCSIYRIFFSIIMPLMRPAMATVTIFTFLQAWNELMFAVVFISDVRFKTLTVGIQSLAGQYTTDWGPIGAGLMVATIPTLIIYAFMSKKVQDSLVVGAVKG</sequence>
<dbReference type="InterPro" id="IPR035906">
    <property type="entry name" value="MetI-like_sf"/>
</dbReference>
<dbReference type="SUPFAM" id="SSF161098">
    <property type="entry name" value="MetI-like"/>
    <property type="match status" value="1"/>
</dbReference>
<dbReference type="PATRIC" id="fig|1195236.3.peg.2377"/>
<feature type="transmembrane region" description="Helical" evidence="7">
    <location>
        <begin position="248"/>
        <end position="268"/>
    </location>
</feature>
<keyword evidence="5 7" id="KW-1133">Transmembrane helix</keyword>
<feature type="transmembrane region" description="Helical" evidence="7">
    <location>
        <begin position="190"/>
        <end position="212"/>
    </location>
</feature>
<comment type="subcellular location">
    <subcellularLocation>
        <location evidence="1 7">Cell membrane</location>
        <topology evidence="1 7">Multi-pass membrane protein</topology>
    </subcellularLocation>
</comment>
<accession>S0FIX8</accession>
<dbReference type="RefSeq" id="WP_004625517.1">
    <property type="nucleotide sequence ID" value="NZ_AORV01000031.1"/>
</dbReference>
<evidence type="ECO:0000313" key="10">
    <source>
        <dbReference type="Proteomes" id="UP000014155"/>
    </source>
</evidence>
<evidence type="ECO:0000256" key="7">
    <source>
        <dbReference type="RuleBase" id="RU363032"/>
    </source>
</evidence>
<dbReference type="AlphaFoldDB" id="S0FIX8"/>
<evidence type="ECO:0000256" key="2">
    <source>
        <dbReference type="ARBA" id="ARBA00022448"/>
    </source>
</evidence>
<evidence type="ECO:0000313" key="9">
    <source>
        <dbReference type="EMBL" id="EMS72005.1"/>
    </source>
</evidence>
<evidence type="ECO:0000256" key="3">
    <source>
        <dbReference type="ARBA" id="ARBA00022475"/>
    </source>
</evidence>
<name>S0FIX8_RUMCE</name>
<feature type="transmembrane region" description="Helical" evidence="7">
    <location>
        <begin position="17"/>
        <end position="38"/>
    </location>
</feature>
<evidence type="ECO:0000256" key="6">
    <source>
        <dbReference type="ARBA" id="ARBA00023136"/>
    </source>
</evidence>
<keyword evidence="3" id="KW-1003">Cell membrane</keyword>
<feature type="transmembrane region" description="Helical" evidence="7">
    <location>
        <begin position="115"/>
        <end position="134"/>
    </location>
</feature>
<dbReference type="eggNOG" id="COG0395">
    <property type="taxonomic scope" value="Bacteria"/>
</dbReference>